<evidence type="ECO:0000256" key="6">
    <source>
        <dbReference type="ARBA" id="ARBA00022989"/>
    </source>
</evidence>
<accession>A0ABR1BSV1</accession>
<keyword evidence="10" id="KW-0325">Glycoprotein</keyword>
<evidence type="ECO:0000256" key="10">
    <source>
        <dbReference type="ARBA" id="ARBA00023180"/>
    </source>
</evidence>
<evidence type="ECO:0000313" key="17">
    <source>
        <dbReference type="Proteomes" id="UP001303046"/>
    </source>
</evidence>
<keyword evidence="9 15" id="KW-0472">Membrane</keyword>
<keyword evidence="6 15" id="KW-1133">Transmembrane helix</keyword>
<keyword evidence="7" id="KW-0915">Sodium</keyword>
<keyword evidence="5 13" id="KW-0812">Transmembrane</keyword>
<dbReference type="Proteomes" id="UP001303046">
    <property type="component" value="Unassembled WGS sequence"/>
</dbReference>
<organism evidence="16 17">
    <name type="scientific">Necator americanus</name>
    <name type="common">Human hookworm</name>
    <dbReference type="NCBI Taxonomy" id="51031"/>
    <lineage>
        <taxon>Eukaryota</taxon>
        <taxon>Metazoa</taxon>
        <taxon>Ecdysozoa</taxon>
        <taxon>Nematoda</taxon>
        <taxon>Chromadorea</taxon>
        <taxon>Rhabditida</taxon>
        <taxon>Rhabditina</taxon>
        <taxon>Rhabditomorpha</taxon>
        <taxon>Strongyloidea</taxon>
        <taxon>Ancylostomatidae</taxon>
        <taxon>Bunostominae</taxon>
        <taxon>Necator</taxon>
    </lineage>
</organism>
<evidence type="ECO:0000256" key="9">
    <source>
        <dbReference type="ARBA" id="ARBA00023136"/>
    </source>
</evidence>
<evidence type="ECO:0000256" key="2">
    <source>
        <dbReference type="ARBA" id="ARBA00007193"/>
    </source>
</evidence>
<name>A0ABR1BSV1_NECAM</name>
<evidence type="ECO:0000256" key="3">
    <source>
        <dbReference type="ARBA" id="ARBA00022448"/>
    </source>
</evidence>
<evidence type="ECO:0000256" key="4">
    <source>
        <dbReference type="ARBA" id="ARBA00022461"/>
    </source>
</evidence>
<evidence type="ECO:0000256" key="12">
    <source>
        <dbReference type="ARBA" id="ARBA00023303"/>
    </source>
</evidence>
<dbReference type="PANTHER" id="PTHR11690">
    <property type="entry name" value="AMILORIDE-SENSITIVE SODIUM CHANNEL-RELATED"/>
    <property type="match status" value="1"/>
</dbReference>
<keyword evidence="11 13" id="KW-0739">Sodium transport</keyword>
<feature type="compositionally biased region" description="Basic and acidic residues" evidence="14">
    <location>
        <begin position="634"/>
        <end position="661"/>
    </location>
</feature>
<evidence type="ECO:0000256" key="1">
    <source>
        <dbReference type="ARBA" id="ARBA00004141"/>
    </source>
</evidence>
<feature type="transmembrane region" description="Helical" evidence="15">
    <location>
        <begin position="143"/>
        <end position="169"/>
    </location>
</feature>
<dbReference type="Pfam" id="PF00858">
    <property type="entry name" value="ASC"/>
    <property type="match status" value="1"/>
</dbReference>
<keyword evidence="3 13" id="KW-0813">Transport</keyword>
<reference evidence="16 17" key="1">
    <citation type="submission" date="2023-08" db="EMBL/GenBank/DDBJ databases">
        <title>A Necator americanus chromosomal reference genome.</title>
        <authorList>
            <person name="Ilik V."/>
            <person name="Petrzelkova K.J."/>
            <person name="Pardy F."/>
            <person name="Fuh T."/>
            <person name="Niatou-Singa F.S."/>
            <person name="Gouil Q."/>
            <person name="Baker L."/>
            <person name="Ritchie M.E."/>
            <person name="Jex A.R."/>
            <person name="Gazzola D."/>
            <person name="Li H."/>
            <person name="Toshio Fujiwara R."/>
            <person name="Zhan B."/>
            <person name="Aroian R.V."/>
            <person name="Pafco B."/>
            <person name="Schwarz E.M."/>
        </authorList>
    </citation>
    <scope>NUCLEOTIDE SEQUENCE [LARGE SCALE GENOMIC DNA]</scope>
    <source>
        <strain evidence="16 17">Aroian</strain>
        <tissue evidence="16">Whole animal</tissue>
    </source>
</reference>
<evidence type="ECO:0000256" key="11">
    <source>
        <dbReference type="ARBA" id="ARBA00023201"/>
    </source>
</evidence>
<evidence type="ECO:0000256" key="5">
    <source>
        <dbReference type="ARBA" id="ARBA00022692"/>
    </source>
</evidence>
<dbReference type="PRINTS" id="PR01078">
    <property type="entry name" value="AMINACHANNEL"/>
</dbReference>
<dbReference type="PANTHER" id="PTHR11690:SF222">
    <property type="entry name" value="AMILORIDE-SENSITIVE SODIUM CHANNEL SUBUNIT GAMMA"/>
    <property type="match status" value="1"/>
</dbReference>
<gene>
    <name evidence="16" type="primary">Necator_chrI.g1956</name>
    <name evidence="16" type="ORF">RB195_005830</name>
</gene>
<comment type="subcellular location">
    <subcellularLocation>
        <location evidence="1">Membrane</location>
        <topology evidence="1">Multi-pass membrane protein</topology>
    </subcellularLocation>
</comment>
<keyword evidence="17" id="KW-1185">Reference proteome</keyword>
<keyword evidence="8 13" id="KW-0406">Ion transport</keyword>
<feature type="region of interest" description="Disordered" evidence="14">
    <location>
        <begin position="633"/>
        <end position="661"/>
    </location>
</feature>
<comment type="similarity">
    <text evidence="2 13">Belongs to the amiloride-sensitive sodium channel (TC 1.A.6) family.</text>
</comment>
<sequence length="1009" mass="114832">MNSVKAPSNCTTGPCKTKSNVHPMALKLPTLVIEPEGTLKKVPSNTDSRVSFFLPDELPPEPTSSASLAPPQHYGSSRGSIFESTSRLKKRASHIILEVPVAQLKKINETEGVGSIKRESKHFCDNTTLHGPKRVYYGKKFSFVFWIVMLMVSLVLLTLQVVTLISMYVSHPTVSQVSFLIKDDGIEFPLVTLCNFNPIKKSYIRHINKTHDFSDDLLDYLMEFLIDANTLYGTADRANLHVGEKALESYLMTHPNFTVQEFFMDAGFECEESMMLCSFGGRQFSCCQYMTAMLTNLGKCYTLDLQSSGKDWMEKQMEAGVTAGLQIITDVHLEEQFDGTGDDADPIFSDDFENGYRYYVHAPATVPYLVSEGISVSPSTRVYSAISTNSYILLSAERWGNCTSKWPHDFDSQLPYSAVNCDSICKAKFFNAKCGCSPFTYDIEKSFSLCTPFQTVRCIDDYIRKTVNGVAYYDIPRCSECQVECDSVVYHAYNSYGHGFSNGALKWLSKKNSSWSIPHMKANFLTINVFFRDMSYTEYMQVQGTTLTETLSDIGGNMGLFLGMSVITVIEVVMYFSKIGWITISKKRRNYMYQKKANEKEHEKQLEETVNGFRLFRSRKYANDMSHTRARIRALTDKVSSENDAESKSTSERESDATDRRSRFFNENTESYYSDNPERNRNSVVELKINLRDLEHVNNGYMQVNSCANIRTPYTFFYSGKKKLVYSRKAIFKHFTITATLERTNDSERNSLKSVSGPSLPWSDNLVKLEKMSIEKVTKEQEQILIRSNIPPNMWPYVNITAVVERWERKRNATDGGVILDEDVNDDFDDDNDDPSLNKMHNDDQAVSGLMAAFATNKLKNVGEAEELAHKQCNKDAMNVKQHAICVVRLLQAEEKYQQWLKKLEKKAGEDGKIRLPKENLNVIGQSRLQRLNRLETLLRSFGAKNREISRQRLRNSSLGVEKLINGRYSTANSWVGGFRMRAKRSISSRQLLKVKPVTKDRYDLANGI</sequence>
<keyword evidence="4 13" id="KW-0894">Sodium channel</keyword>
<evidence type="ECO:0000256" key="7">
    <source>
        <dbReference type="ARBA" id="ARBA00023053"/>
    </source>
</evidence>
<evidence type="ECO:0008006" key="18">
    <source>
        <dbReference type="Google" id="ProtNLM"/>
    </source>
</evidence>
<dbReference type="Gene3D" id="2.60.470.10">
    <property type="entry name" value="Acid-sensing ion channels like domains"/>
    <property type="match status" value="1"/>
</dbReference>
<dbReference type="Gene3D" id="1.10.287.770">
    <property type="entry name" value="YojJ-like"/>
    <property type="match status" value="1"/>
</dbReference>
<evidence type="ECO:0000256" key="14">
    <source>
        <dbReference type="SAM" id="MobiDB-lite"/>
    </source>
</evidence>
<evidence type="ECO:0000313" key="16">
    <source>
        <dbReference type="EMBL" id="KAK6728423.1"/>
    </source>
</evidence>
<protein>
    <recommendedName>
        <fullName evidence="18">Amiloride-sensitive sodium channel</fullName>
    </recommendedName>
</protein>
<dbReference type="EMBL" id="JAVFWL010000001">
    <property type="protein sequence ID" value="KAK6728423.1"/>
    <property type="molecule type" value="Genomic_DNA"/>
</dbReference>
<evidence type="ECO:0000256" key="8">
    <source>
        <dbReference type="ARBA" id="ARBA00023065"/>
    </source>
</evidence>
<evidence type="ECO:0000256" key="13">
    <source>
        <dbReference type="RuleBase" id="RU000679"/>
    </source>
</evidence>
<evidence type="ECO:0000256" key="15">
    <source>
        <dbReference type="SAM" id="Phobius"/>
    </source>
</evidence>
<dbReference type="InterPro" id="IPR001873">
    <property type="entry name" value="ENaC"/>
</dbReference>
<keyword evidence="12 13" id="KW-0407">Ion channel</keyword>
<comment type="caution">
    <text evidence="16">The sequence shown here is derived from an EMBL/GenBank/DDBJ whole genome shotgun (WGS) entry which is preliminary data.</text>
</comment>
<proteinExistence type="inferred from homology"/>